<reference evidence="2 3" key="1">
    <citation type="submission" date="2017-09" db="EMBL/GenBank/DDBJ databases">
        <title>Genomic, metabolic, and phenotypic characteristics of bacterial isolates from the natural microbiome of the model nematode Caenorhabditis elegans.</title>
        <authorList>
            <person name="Zimmermann J."/>
            <person name="Obeng N."/>
            <person name="Yang W."/>
            <person name="Obeng O."/>
            <person name="Kissoyan K."/>
            <person name="Pees B."/>
            <person name="Dirksen P."/>
            <person name="Hoppner M."/>
            <person name="Franke A."/>
            <person name="Rosenstiel P."/>
            <person name="Leippe M."/>
            <person name="Dierking K."/>
            <person name="Kaleta C."/>
            <person name="Schulenburg H."/>
        </authorList>
    </citation>
    <scope>NUCLEOTIDE SEQUENCE [LARGE SCALE GENOMIC DNA]</scope>
    <source>
        <strain evidence="2 3">MYb184</strain>
    </source>
</reference>
<evidence type="ECO:0000313" key="2">
    <source>
        <dbReference type="EMBL" id="PRC02953.1"/>
    </source>
</evidence>
<evidence type="ECO:0000313" key="3">
    <source>
        <dbReference type="Proteomes" id="UP000239458"/>
    </source>
</evidence>
<accession>A0A2S9DNY3</accession>
<organism evidence="2 3">
    <name type="scientific">Pseudomonas cedrina</name>
    <dbReference type="NCBI Taxonomy" id="651740"/>
    <lineage>
        <taxon>Bacteria</taxon>
        <taxon>Pseudomonadati</taxon>
        <taxon>Pseudomonadota</taxon>
        <taxon>Gammaproteobacteria</taxon>
        <taxon>Pseudomonadales</taxon>
        <taxon>Pseudomonadaceae</taxon>
        <taxon>Pseudomonas</taxon>
    </lineage>
</organism>
<feature type="signal peptide" evidence="1">
    <location>
        <begin position="1"/>
        <end position="21"/>
    </location>
</feature>
<evidence type="ECO:0008006" key="4">
    <source>
        <dbReference type="Google" id="ProtNLM"/>
    </source>
</evidence>
<proteinExistence type="predicted"/>
<protein>
    <recommendedName>
        <fullName evidence="4">DUF3304 domain-containing protein</fullName>
    </recommendedName>
</protein>
<gene>
    <name evidence="2" type="ORF">CQ006_15330</name>
</gene>
<dbReference type="EMBL" id="PCQE01000023">
    <property type="protein sequence ID" value="PRC02953.1"/>
    <property type="molecule type" value="Genomic_DNA"/>
</dbReference>
<name>A0A2S9DNY3_PSECE</name>
<dbReference type="AlphaFoldDB" id="A0A2S9DNY3"/>
<evidence type="ECO:0000256" key="1">
    <source>
        <dbReference type="SAM" id="SignalP"/>
    </source>
</evidence>
<feature type="chain" id="PRO_5015739707" description="DUF3304 domain-containing protein" evidence="1">
    <location>
        <begin position="22"/>
        <end position="262"/>
    </location>
</feature>
<dbReference type="Proteomes" id="UP000239458">
    <property type="component" value="Unassembled WGS sequence"/>
</dbReference>
<comment type="caution">
    <text evidence="2">The sequence shown here is derived from an EMBL/GenBank/DDBJ whole genome shotgun (WGS) entry which is preliminary data.</text>
</comment>
<sequence>MGCLSFLAFSLSACSWVGALATEGPLSLTERRGLDSFTLVADLPDGFGLSITGWYGPVDKTRLNCQVTNLYDNEQQARHLGKGFDIPINPEAKSTSRTIPLTYYVGACELRLGKVKMDIDGRYGEQIWQKTYANANFYIHKRAPEDEQGFDDNGTRQVDAQCTWLFQQSKAKSRLGEISKLLTCKGAGANLQYDQLAGKTVKLAIEVNPVEEPYRDDTWIRFPEGWKPCLPKDGWERCQKPPVFKTFQMNGQTCTVYPGCTE</sequence>
<keyword evidence="1" id="KW-0732">Signal</keyword>